<proteinExistence type="inferred from homology"/>
<dbReference type="GO" id="GO:0009279">
    <property type="term" value="C:cell outer membrane"/>
    <property type="evidence" value="ECO:0007669"/>
    <property type="project" value="UniProtKB-SubCell"/>
</dbReference>
<dbReference type="AlphaFoldDB" id="A0A3E4N595"/>
<evidence type="ECO:0000256" key="2">
    <source>
        <dbReference type="ARBA" id="ARBA00006275"/>
    </source>
</evidence>
<evidence type="ECO:0000256" key="6">
    <source>
        <dbReference type="SAM" id="SignalP"/>
    </source>
</evidence>
<evidence type="ECO:0000256" key="1">
    <source>
        <dbReference type="ARBA" id="ARBA00004442"/>
    </source>
</evidence>
<comment type="caution">
    <text evidence="9">The sequence shown here is derived from an EMBL/GenBank/DDBJ whole genome shotgun (WGS) entry which is preliminary data.</text>
</comment>
<protein>
    <submittedName>
        <fullName evidence="9">RagB/SusD family nutrient uptake outer membrane protein</fullName>
    </submittedName>
</protein>
<feature type="domain" description="RagB/SusD" evidence="7">
    <location>
        <begin position="311"/>
        <end position="593"/>
    </location>
</feature>
<keyword evidence="4" id="KW-0472">Membrane</keyword>
<reference evidence="9 10" key="1">
    <citation type="submission" date="2018-08" db="EMBL/GenBank/DDBJ databases">
        <title>A genome reference for cultivated species of the human gut microbiota.</title>
        <authorList>
            <person name="Zou Y."/>
            <person name="Xue W."/>
            <person name="Luo G."/>
        </authorList>
    </citation>
    <scope>NUCLEOTIDE SEQUENCE [LARGE SCALE GENOMIC DNA]</scope>
    <source>
        <strain evidence="9 10">TF10-3AC</strain>
    </source>
</reference>
<keyword evidence="10" id="KW-1185">Reference proteome</keyword>
<dbReference type="Pfam" id="PF07980">
    <property type="entry name" value="SusD_RagB"/>
    <property type="match status" value="1"/>
</dbReference>
<comment type="subcellular location">
    <subcellularLocation>
        <location evidence="1">Cell outer membrane</location>
    </subcellularLocation>
</comment>
<evidence type="ECO:0000313" key="10">
    <source>
        <dbReference type="Proteomes" id="UP000260862"/>
    </source>
</evidence>
<evidence type="ECO:0000256" key="5">
    <source>
        <dbReference type="ARBA" id="ARBA00023237"/>
    </source>
</evidence>
<organism evidence="9 10">
    <name type="scientific">Phocaeicola plebeius</name>
    <dbReference type="NCBI Taxonomy" id="310297"/>
    <lineage>
        <taxon>Bacteria</taxon>
        <taxon>Pseudomonadati</taxon>
        <taxon>Bacteroidota</taxon>
        <taxon>Bacteroidia</taxon>
        <taxon>Bacteroidales</taxon>
        <taxon>Bacteroidaceae</taxon>
        <taxon>Phocaeicola</taxon>
    </lineage>
</organism>
<feature type="domain" description="SusD-like N-terminal" evidence="8">
    <location>
        <begin position="22"/>
        <end position="221"/>
    </location>
</feature>
<comment type="similarity">
    <text evidence="2">Belongs to the SusD family.</text>
</comment>
<dbReference type="SUPFAM" id="SSF48452">
    <property type="entry name" value="TPR-like"/>
    <property type="match status" value="1"/>
</dbReference>
<evidence type="ECO:0000256" key="4">
    <source>
        <dbReference type="ARBA" id="ARBA00023136"/>
    </source>
</evidence>
<dbReference type="InterPro" id="IPR012944">
    <property type="entry name" value="SusD_RagB_dom"/>
</dbReference>
<evidence type="ECO:0000313" key="9">
    <source>
        <dbReference type="EMBL" id="RGK57354.1"/>
    </source>
</evidence>
<sequence length="593" mass="68685">MKKIYSLALLLGLTFSSCNDNFLDITPIDRYSDAIVWTDEALVTAFVNNIYEGQKWGFHTVMLSSLCDESMEVWSWESQPVVQSELSPSYQGILAPNFWIMTFQNITWNSLYKNIRACNMFLENVKKYELQGEAIERLHGEVLYLRGYFYYWLLIQWGGVPLIDKTFTPEDELKVSRNTFKETVDFIVKDLDDAASLLPLSGDKARATKGAALALKSRVLLYAASDLYVSQSQWAVGYEHPELVGYVDGDQRERWENAKKAAKDVIDLGIYHLYGEGQQWATPDEAVANYVNIFLCHNSDEDIMLQYYDLVNHNSDDFQLPRVGLFNSPNGFHGWGGNTPTGQLVDSYEMSDGTKFSWSNPAQAIHPYENRDPRFYACILYDGAHWRERPDDTVDADPDGIVQTGFYQQADGSYTAGLDTRQGPIEDWNGTYTGYYMRKFLDPSVNHQYDKQLFPWRQIRYAEVLLNYAEACLELGEEEEARKYINMIRKRAGMPDIPSTETGKELMDHYRNERKIELAYEQHRYFDIRRWMIAPEVIQPAQGIDIRYPYGSQDPVYSVIEVQERKWNNKAYFLPIYLDEINKNDLLIQNPGY</sequence>
<dbReference type="PROSITE" id="PS51257">
    <property type="entry name" value="PROKAR_LIPOPROTEIN"/>
    <property type="match status" value="1"/>
</dbReference>
<accession>A0A3E4N595</accession>
<dbReference type="Proteomes" id="UP000260862">
    <property type="component" value="Unassembled WGS sequence"/>
</dbReference>
<gene>
    <name evidence="9" type="ORF">DXD04_03810</name>
</gene>
<dbReference type="EMBL" id="QSQT01000005">
    <property type="protein sequence ID" value="RGK57354.1"/>
    <property type="molecule type" value="Genomic_DNA"/>
</dbReference>
<dbReference type="InterPro" id="IPR011990">
    <property type="entry name" value="TPR-like_helical_dom_sf"/>
</dbReference>
<evidence type="ECO:0000259" key="7">
    <source>
        <dbReference type="Pfam" id="PF07980"/>
    </source>
</evidence>
<name>A0A3E4N595_9BACT</name>
<keyword evidence="5" id="KW-0998">Cell outer membrane</keyword>
<evidence type="ECO:0000256" key="3">
    <source>
        <dbReference type="ARBA" id="ARBA00022729"/>
    </source>
</evidence>
<feature type="signal peptide" evidence="6">
    <location>
        <begin position="1"/>
        <end position="20"/>
    </location>
</feature>
<dbReference type="CDD" id="cd08977">
    <property type="entry name" value="SusD"/>
    <property type="match status" value="1"/>
</dbReference>
<dbReference type="Pfam" id="PF14322">
    <property type="entry name" value="SusD-like_3"/>
    <property type="match status" value="1"/>
</dbReference>
<feature type="chain" id="PRO_5017826391" evidence="6">
    <location>
        <begin position="21"/>
        <end position="593"/>
    </location>
</feature>
<dbReference type="Gene3D" id="1.25.40.390">
    <property type="match status" value="1"/>
</dbReference>
<evidence type="ECO:0000259" key="8">
    <source>
        <dbReference type="Pfam" id="PF14322"/>
    </source>
</evidence>
<dbReference type="InterPro" id="IPR033985">
    <property type="entry name" value="SusD-like_N"/>
</dbReference>
<dbReference type="RefSeq" id="WP_117671040.1">
    <property type="nucleotide sequence ID" value="NZ_CABOGR010000005.1"/>
</dbReference>
<keyword evidence="3 6" id="KW-0732">Signal</keyword>